<dbReference type="Pfam" id="PF00560">
    <property type="entry name" value="LRR_1"/>
    <property type="match status" value="4"/>
</dbReference>
<sequence length="625" mass="68442">RSIIPQVLNAHTKGPPGRIIIPPGKHFKLVLLKKIYLFIIPVAHMTGRIPREIGNLTMLKIVYLDFNNFEEIPNLSGSRGEVKELSMQRNGLKGPVPTYVFNMSSLTSLVLHGNSLNGSVPDNICLHLPSVEELHLAYNQFDGPLSSKFWQCKQLLILTLAINKFSGSIPRNIGNLSQLTELEISSNNLTGTTPNKIGNNLNGQIPSEIFNISTIAVISLTENQLSGSLPDISLGVPELQVLFVGLNPLNATLPVPFGNASSSLKKKKSGIKYGIQSIEWLNSNFCGRLGNLQGLDLNDNKLQGYIPYQLCQLDNLAQLMLNGNQFSGSIPSCLGNIAALRIPSLGFNLLTSTIPSSLWRLTLNLNLSSNLLNGSLSEDIHKLKVVTALDLSNNQLLGGVFVGAYIFVSNQALSTPGVVEDRRLNNLEANILPRDYLHKQYALKDLIDLALANNNLQGQISTSFGNLVSLQLLDLSQNNLSGMIPKSLEQLSHLKSLNLSFNRLQGEIPTGGPFQNFSAQSFVSNTALCVQPDSMDHISNGRRMDFDPTNTALQPQLLWRRFSHPQLLRSTNGFHESNLLGTGGFVYKGAISDGIYVAVKVFNLQIEGAFKSFDSECDVLSNIRH</sequence>
<dbReference type="PRINTS" id="PR00019">
    <property type="entry name" value="LEURICHRPT"/>
</dbReference>
<dbReference type="EMBL" id="AP020716">
    <property type="protein sequence ID" value="BBN68335.1"/>
    <property type="molecule type" value="Genomic_DNA"/>
</dbReference>
<dbReference type="InterPro" id="IPR003591">
    <property type="entry name" value="Leu-rich_rpt_typical-subtyp"/>
</dbReference>
<evidence type="ECO:0000256" key="1">
    <source>
        <dbReference type="ARBA" id="ARBA00004370"/>
    </source>
</evidence>
<keyword evidence="9" id="KW-0675">Receptor</keyword>
<evidence type="ECO:0000313" key="9">
    <source>
        <dbReference type="EMBL" id="BBN68335.1"/>
    </source>
</evidence>
<dbReference type="Gene3D" id="3.80.10.10">
    <property type="entry name" value="Ribonuclease Inhibitor"/>
    <property type="match status" value="2"/>
</dbReference>
<protein>
    <submittedName>
        <fullName evidence="9">EF-TU receptor</fullName>
    </submittedName>
</protein>
<name>A0A5H2XPU3_PRUDU</name>
<gene>
    <name evidence="9" type="ORF">Prudu_379S000100</name>
</gene>
<comment type="subcellular location">
    <subcellularLocation>
        <location evidence="1">Membrane</location>
    </subcellularLocation>
</comment>
<proteinExistence type="predicted"/>
<dbReference type="Gene3D" id="3.30.200.20">
    <property type="entry name" value="Phosphorylase Kinase, domain 1"/>
    <property type="match status" value="1"/>
</dbReference>
<dbReference type="SMART" id="SM00365">
    <property type="entry name" value="LRR_SD22"/>
    <property type="match status" value="4"/>
</dbReference>
<accession>A0A5H2XPU3</accession>
<keyword evidence="3" id="KW-0812">Transmembrane</keyword>
<dbReference type="InterPro" id="IPR051809">
    <property type="entry name" value="Plant_receptor-like_S/T_kinase"/>
</dbReference>
<keyword evidence="2" id="KW-0433">Leucine-rich repeat</keyword>
<keyword evidence="8" id="KW-0325">Glycoprotein</keyword>
<dbReference type="SMART" id="SM00369">
    <property type="entry name" value="LRR_TYP"/>
    <property type="match status" value="8"/>
</dbReference>
<keyword evidence="4" id="KW-0732">Signal</keyword>
<evidence type="ECO:0000256" key="6">
    <source>
        <dbReference type="ARBA" id="ARBA00022989"/>
    </source>
</evidence>
<dbReference type="InterPro" id="IPR032675">
    <property type="entry name" value="LRR_dom_sf"/>
</dbReference>
<evidence type="ECO:0000256" key="2">
    <source>
        <dbReference type="ARBA" id="ARBA00022614"/>
    </source>
</evidence>
<evidence type="ECO:0000256" key="7">
    <source>
        <dbReference type="ARBA" id="ARBA00023136"/>
    </source>
</evidence>
<evidence type="ECO:0000256" key="8">
    <source>
        <dbReference type="ARBA" id="ARBA00023180"/>
    </source>
</evidence>
<dbReference type="AlphaFoldDB" id="A0A5H2XPU3"/>
<evidence type="ECO:0000256" key="3">
    <source>
        <dbReference type="ARBA" id="ARBA00022692"/>
    </source>
</evidence>
<dbReference type="FunFam" id="3.80.10.10:FF:000041">
    <property type="entry name" value="LRR receptor-like serine/threonine-protein kinase ERECTA"/>
    <property type="match status" value="1"/>
</dbReference>
<dbReference type="Pfam" id="PF13855">
    <property type="entry name" value="LRR_8"/>
    <property type="match status" value="1"/>
</dbReference>
<keyword evidence="5" id="KW-0677">Repeat</keyword>
<dbReference type="PANTHER" id="PTHR27008">
    <property type="entry name" value="OS04G0122200 PROTEIN"/>
    <property type="match status" value="1"/>
</dbReference>
<dbReference type="GO" id="GO:0016020">
    <property type="term" value="C:membrane"/>
    <property type="evidence" value="ECO:0007669"/>
    <property type="project" value="UniProtKB-SubCell"/>
</dbReference>
<dbReference type="SUPFAM" id="SSF52058">
    <property type="entry name" value="L domain-like"/>
    <property type="match status" value="2"/>
</dbReference>
<keyword evidence="6" id="KW-1133">Transmembrane helix</keyword>
<evidence type="ECO:0000256" key="4">
    <source>
        <dbReference type="ARBA" id="ARBA00022729"/>
    </source>
</evidence>
<reference evidence="9" key="1">
    <citation type="journal article" date="2019" name="Science">
        <title>Mutation of a bHLH transcription factor allowed almond domestication.</title>
        <authorList>
            <person name="Sanchez-Perez R."/>
            <person name="Pavan S."/>
            <person name="Mazzeo R."/>
            <person name="Moldovan C."/>
            <person name="Aiese Cigliano R."/>
            <person name="Del Cueto J."/>
            <person name="Ricciardi F."/>
            <person name="Lotti C."/>
            <person name="Ricciardi L."/>
            <person name="Dicenta F."/>
            <person name="Lopez-Marques R.L."/>
            <person name="Lindberg Moller B."/>
        </authorList>
    </citation>
    <scope>NUCLEOTIDE SEQUENCE</scope>
</reference>
<feature type="non-terminal residue" evidence="9">
    <location>
        <position position="1"/>
    </location>
</feature>
<organism evidence="9">
    <name type="scientific">Prunus dulcis</name>
    <name type="common">Almond</name>
    <name type="synonym">Amygdalus dulcis</name>
    <dbReference type="NCBI Taxonomy" id="3755"/>
    <lineage>
        <taxon>Eukaryota</taxon>
        <taxon>Viridiplantae</taxon>
        <taxon>Streptophyta</taxon>
        <taxon>Embryophyta</taxon>
        <taxon>Tracheophyta</taxon>
        <taxon>Spermatophyta</taxon>
        <taxon>Magnoliopsida</taxon>
        <taxon>eudicotyledons</taxon>
        <taxon>Gunneridae</taxon>
        <taxon>Pentapetalae</taxon>
        <taxon>rosids</taxon>
        <taxon>fabids</taxon>
        <taxon>Rosales</taxon>
        <taxon>Rosaceae</taxon>
        <taxon>Amygdaloideae</taxon>
        <taxon>Amygdaleae</taxon>
        <taxon>Prunus</taxon>
    </lineage>
</organism>
<dbReference type="InterPro" id="IPR011009">
    <property type="entry name" value="Kinase-like_dom_sf"/>
</dbReference>
<dbReference type="PANTHER" id="PTHR27008:SF585">
    <property type="entry name" value="PROTEIN KINASE DOMAIN-CONTAINING PROTEIN"/>
    <property type="match status" value="1"/>
</dbReference>
<dbReference type="InterPro" id="IPR001611">
    <property type="entry name" value="Leu-rich_rpt"/>
</dbReference>
<feature type="non-terminal residue" evidence="9">
    <location>
        <position position="625"/>
    </location>
</feature>
<keyword evidence="7" id="KW-0472">Membrane</keyword>
<evidence type="ECO:0000256" key="5">
    <source>
        <dbReference type="ARBA" id="ARBA00022737"/>
    </source>
</evidence>
<dbReference type="SUPFAM" id="SSF56112">
    <property type="entry name" value="Protein kinase-like (PK-like)"/>
    <property type="match status" value="1"/>
</dbReference>